<sequence>MNKEQTGTTVSQYEIEKMIYEALLKTNQATPLSSPQQQEPPKKDKLTNEDLDLLNNLF</sequence>
<gene>
    <name evidence="2" type="ORF">JCM9157_4672</name>
</gene>
<dbReference type="EMBL" id="BAUV01000070">
    <property type="protein sequence ID" value="GAE37395.1"/>
    <property type="molecule type" value="Genomic_DNA"/>
</dbReference>
<name>W4QZ24_HALA3</name>
<comment type="caution">
    <text evidence="2">The sequence shown here is derived from an EMBL/GenBank/DDBJ whole genome shotgun (WGS) entry which is preliminary data.</text>
</comment>
<accession>W4QZ24</accession>
<protein>
    <submittedName>
        <fullName evidence="2">Uncharacterized protein</fullName>
    </submittedName>
</protein>
<proteinExistence type="predicted"/>
<dbReference type="AlphaFoldDB" id="W4QZ24"/>
<evidence type="ECO:0000313" key="3">
    <source>
        <dbReference type="Proteomes" id="UP000018896"/>
    </source>
</evidence>
<feature type="region of interest" description="Disordered" evidence="1">
    <location>
        <begin position="26"/>
        <end position="58"/>
    </location>
</feature>
<dbReference type="Proteomes" id="UP000018896">
    <property type="component" value="Unassembled WGS sequence"/>
</dbReference>
<evidence type="ECO:0000256" key="1">
    <source>
        <dbReference type="SAM" id="MobiDB-lite"/>
    </source>
</evidence>
<keyword evidence="3" id="KW-1185">Reference proteome</keyword>
<reference evidence="2 3" key="1">
    <citation type="journal article" date="2014" name="Genome Announc.">
        <title>Draft Genome Sequences of Three Alkaliphilic Bacillus Strains, Bacillus wakoensis JCM 9140T, Bacillus akibai JCM 9157T, and Bacillus hemicellulosilyticus JCM 9152T.</title>
        <authorList>
            <person name="Yuki M."/>
            <person name="Oshima K."/>
            <person name="Suda W."/>
            <person name="Oshida Y."/>
            <person name="Kitamura K."/>
            <person name="Iida T."/>
            <person name="Hattori M."/>
            <person name="Ohkuma M."/>
        </authorList>
    </citation>
    <scope>NUCLEOTIDE SEQUENCE [LARGE SCALE GENOMIC DNA]</scope>
    <source>
        <strain evidence="2 3">JCM 9157</strain>
    </source>
</reference>
<evidence type="ECO:0000313" key="2">
    <source>
        <dbReference type="EMBL" id="GAE37395.1"/>
    </source>
</evidence>
<organism evidence="2 3">
    <name type="scientific">Halalkalibacter akibai (strain ATCC 43226 / DSM 21942 / CIP 109018 / JCM 9157 / 1139)</name>
    <name type="common">Bacillus akibai</name>
    <dbReference type="NCBI Taxonomy" id="1236973"/>
    <lineage>
        <taxon>Bacteria</taxon>
        <taxon>Bacillati</taxon>
        <taxon>Bacillota</taxon>
        <taxon>Bacilli</taxon>
        <taxon>Bacillales</taxon>
        <taxon>Bacillaceae</taxon>
        <taxon>Halalkalibacter</taxon>
    </lineage>
</organism>
<feature type="compositionally biased region" description="Polar residues" evidence="1">
    <location>
        <begin position="26"/>
        <end position="39"/>
    </location>
</feature>